<dbReference type="RefSeq" id="WP_158422598.1">
    <property type="nucleotide sequence ID" value="NZ_JAOQJL010000040.1"/>
</dbReference>
<accession>A0ABT2TX29</accession>
<keyword evidence="3" id="KW-1185">Reference proteome</keyword>
<dbReference type="Pfam" id="PF04383">
    <property type="entry name" value="KilA-N"/>
    <property type="match status" value="1"/>
</dbReference>
<feature type="non-terminal residue" evidence="2">
    <location>
        <position position="72"/>
    </location>
</feature>
<evidence type="ECO:0000313" key="2">
    <source>
        <dbReference type="EMBL" id="MCU6766794.1"/>
    </source>
</evidence>
<reference evidence="2 3" key="1">
    <citation type="journal article" date="2021" name="ISME Commun">
        <title>Automated analysis of genomic sequences facilitates high-throughput and comprehensive description of bacteria.</title>
        <authorList>
            <person name="Hitch T.C.A."/>
        </authorList>
    </citation>
    <scope>NUCLEOTIDE SEQUENCE [LARGE SCALE GENOMIC DNA]</scope>
    <source>
        <strain evidence="2 3">Sanger_23</strain>
    </source>
</reference>
<dbReference type="EMBL" id="JAOQJL010000040">
    <property type="protein sequence ID" value="MCU6766794.1"/>
    <property type="molecule type" value="Genomic_DNA"/>
</dbReference>
<evidence type="ECO:0000313" key="3">
    <source>
        <dbReference type="Proteomes" id="UP001652409"/>
    </source>
</evidence>
<dbReference type="Proteomes" id="UP001652409">
    <property type="component" value="Unassembled WGS sequence"/>
</dbReference>
<evidence type="ECO:0000259" key="1">
    <source>
        <dbReference type="Pfam" id="PF04383"/>
    </source>
</evidence>
<feature type="domain" description="KilA/APSES-type HTH DNA-binding" evidence="1">
    <location>
        <begin position="7"/>
        <end position="68"/>
    </location>
</feature>
<protein>
    <submittedName>
        <fullName evidence="2">KilA-N domain-containing protein</fullName>
    </submittedName>
</protein>
<gene>
    <name evidence="2" type="ORF">OCV61_15530</name>
</gene>
<organism evidence="2 3">
    <name type="scientific">Blautia ammoniilytica</name>
    <dbReference type="NCBI Taxonomy" id="2981782"/>
    <lineage>
        <taxon>Bacteria</taxon>
        <taxon>Bacillati</taxon>
        <taxon>Bacillota</taxon>
        <taxon>Clostridia</taxon>
        <taxon>Lachnospirales</taxon>
        <taxon>Lachnospiraceae</taxon>
        <taxon>Blautia</taxon>
    </lineage>
</organism>
<dbReference type="InterPro" id="IPR018004">
    <property type="entry name" value="KilA/APSES_HTH"/>
</dbReference>
<name>A0ABT2TX29_9FIRM</name>
<sequence length="72" mass="8436">MKNKIIEVQNVQISISKQELDDYICITDIAKAKSDSVRAADVVRNWLRNRGTLEYLSVWEQIYNPNFKVFES</sequence>
<proteinExistence type="predicted"/>
<comment type="caution">
    <text evidence="2">The sequence shown here is derived from an EMBL/GenBank/DDBJ whole genome shotgun (WGS) entry which is preliminary data.</text>
</comment>